<evidence type="ECO:0000313" key="2">
    <source>
        <dbReference type="Proteomes" id="UP000887578"/>
    </source>
</evidence>
<sequence>MNGKFAQSLEANHALAQQANDNIKKFTEQQNNIKNQINELENAMSKKHAAAIEQIDEVRNQNHQTQKDLQDLSANMLSSFRVKRQVQEFHSGTLTPQRENGDFN</sequence>
<feature type="coiled-coil region" evidence="1">
    <location>
        <begin position="16"/>
        <end position="75"/>
    </location>
</feature>
<dbReference type="Proteomes" id="UP000887578">
    <property type="component" value="Unplaced"/>
</dbReference>
<proteinExistence type="predicted"/>
<organism evidence="2 3">
    <name type="scientific">Panagrolaimus davidi</name>
    <dbReference type="NCBI Taxonomy" id="227884"/>
    <lineage>
        <taxon>Eukaryota</taxon>
        <taxon>Metazoa</taxon>
        <taxon>Ecdysozoa</taxon>
        <taxon>Nematoda</taxon>
        <taxon>Chromadorea</taxon>
        <taxon>Rhabditida</taxon>
        <taxon>Tylenchina</taxon>
        <taxon>Panagrolaimomorpha</taxon>
        <taxon>Panagrolaimoidea</taxon>
        <taxon>Panagrolaimidae</taxon>
        <taxon>Panagrolaimus</taxon>
    </lineage>
</organism>
<protein>
    <submittedName>
        <fullName evidence="3">Uncharacterized protein</fullName>
    </submittedName>
</protein>
<name>A0A914PMI6_9BILA</name>
<dbReference type="AlphaFoldDB" id="A0A914PMI6"/>
<accession>A0A914PMI6</accession>
<reference evidence="3" key="1">
    <citation type="submission" date="2022-11" db="UniProtKB">
        <authorList>
            <consortium name="WormBaseParasite"/>
        </authorList>
    </citation>
    <scope>IDENTIFICATION</scope>
</reference>
<evidence type="ECO:0000313" key="3">
    <source>
        <dbReference type="WBParaSite" id="PDA_v2.g1716.t1"/>
    </source>
</evidence>
<evidence type="ECO:0000256" key="1">
    <source>
        <dbReference type="SAM" id="Coils"/>
    </source>
</evidence>
<keyword evidence="2" id="KW-1185">Reference proteome</keyword>
<keyword evidence="1" id="KW-0175">Coiled coil</keyword>
<dbReference type="WBParaSite" id="PDA_v2.g1716.t1">
    <property type="protein sequence ID" value="PDA_v2.g1716.t1"/>
    <property type="gene ID" value="PDA_v2.g1716"/>
</dbReference>